<keyword evidence="2" id="KW-1185">Reference proteome</keyword>
<dbReference type="EMBL" id="CP042469">
    <property type="protein sequence ID" value="QOX65733.1"/>
    <property type="molecule type" value="Genomic_DNA"/>
</dbReference>
<organism evidence="1 2">
    <name type="scientific">Anoxybacterium hadale</name>
    <dbReference type="NCBI Taxonomy" id="3408580"/>
    <lineage>
        <taxon>Bacteria</taxon>
        <taxon>Bacillati</taxon>
        <taxon>Bacillota</taxon>
        <taxon>Clostridia</taxon>
        <taxon>Peptostreptococcales</taxon>
        <taxon>Anaerovoracaceae</taxon>
        <taxon>Anoxybacterium</taxon>
    </lineage>
</organism>
<name>A0ACD1AHG2_9FIRM</name>
<reference evidence="1" key="1">
    <citation type="submission" date="2019-08" db="EMBL/GenBank/DDBJ databases">
        <title>Genome sequence of Clostridiales bacterium MT110.</title>
        <authorList>
            <person name="Cao J."/>
        </authorList>
    </citation>
    <scope>NUCLEOTIDE SEQUENCE</scope>
    <source>
        <strain evidence="1">MT110</strain>
    </source>
</reference>
<sequence>MSEFLRLKDLIMGCAETGYEEAVVKLLKDNGIAVDDFEHVGKCDSECPNCGAENFSIWQRNIGLLEDQEMVTFDLDEADDILDFAIYLCNKCGKWTTYIE</sequence>
<dbReference type="Proteomes" id="UP000594014">
    <property type="component" value="Chromosome"/>
</dbReference>
<proteinExistence type="predicted"/>
<evidence type="ECO:0000313" key="2">
    <source>
        <dbReference type="Proteomes" id="UP000594014"/>
    </source>
</evidence>
<protein>
    <submittedName>
        <fullName evidence="1">Uncharacterized protein</fullName>
    </submittedName>
</protein>
<gene>
    <name evidence="1" type="ORF">FRZ06_21470</name>
</gene>
<evidence type="ECO:0000313" key="1">
    <source>
        <dbReference type="EMBL" id="QOX65733.1"/>
    </source>
</evidence>
<accession>A0ACD1AHG2</accession>